<dbReference type="GO" id="GO:0050659">
    <property type="term" value="F:N-acetylgalactosamine 4-sulfate 6-O-sulfotransferase activity"/>
    <property type="evidence" value="ECO:0007669"/>
    <property type="project" value="TreeGrafter"/>
</dbReference>
<comment type="caution">
    <text evidence="3">The sequence shown here is derived from an EMBL/GenBank/DDBJ whole genome shotgun (WGS) entry which is preliminary data.</text>
</comment>
<dbReference type="PANTHER" id="PTHR15723">
    <property type="entry name" value="CARBOHYDRATE SULFOTRANSFERASE 15"/>
    <property type="match status" value="1"/>
</dbReference>
<dbReference type="InterPro" id="IPR000863">
    <property type="entry name" value="Sulfotransferase_dom"/>
</dbReference>
<gene>
    <name evidence="3" type="ORF">ElyMa_004899800</name>
</gene>
<evidence type="ECO:0000313" key="4">
    <source>
        <dbReference type="Proteomes" id="UP000762676"/>
    </source>
</evidence>
<dbReference type="Pfam" id="PF00685">
    <property type="entry name" value="Sulfotransfer_1"/>
    <property type="match status" value="1"/>
</dbReference>
<protein>
    <submittedName>
        <fullName evidence="3">Carbohydrate sulfotransferase 15</fullName>
    </submittedName>
</protein>
<dbReference type="InterPro" id="IPR027417">
    <property type="entry name" value="P-loop_NTPase"/>
</dbReference>
<name>A0AAV4IZF5_9GAST</name>
<dbReference type="InterPro" id="IPR052654">
    <property type="entry name" value="CS_Sulfotransferase"/>
</dbReference>
<dbReference type="EMBL" id="BMAT01009810">
    <property type="protein sequence ID" value="GFS14112.1"/>
    <property type="molecule type" value="Genomic_DNA"/>
</dbReference>
<dbReference type="Proteomes" id="UP000762676">
    <property type="component" value="Unassembled WGS sequence"/>
</dbReference>
<sequence>MQEWLQVFPRENFLLLKLEEYKNDLEGTLKSVMEFLGLGPLKEAQLEQIAEEERSRVTAQRKLAGPMQNATLDILHQLLDPCTRAFAKMVNMDKFNWDSPKSLSSEQGLSAGAETSGGTVV</sequence>
<feature type="domain" description="Sulfotransferase" evidence="2">
    <location>
        <begin position="1"/>
        <end position="52"/>
    </location>
</feature>
<organism evidence="3 4">
    <name type="scientific">Elysia marginata</name>
    <dbReference type="NCBI Taxonomy" id="1093978"/>
    <lineage>
        <taxon>Eukaryota</taxon>
        <taxon>Metazoa</taxon>
        <taxon>Spiralia</taxon>
        <taxon>Lophotrochozoa</taxon>
        <taxon>Mollusca</taxon>
        <taxon>Gastropoda</taxon>
        <taxon>Heterobranchia</taxon>
        <taxon>Euthyneura</taxon>
        <taxon>Panpulmonata</taxon>
        <taxon>Sacoglossa</taxon>
        <taxon>Placobranchoidea</taxon>
        <taxon>Plakobranchidae</taxon>
        <taxon>Elysia</taxon>
    </lineage>
</organism>
<dbReference type="AlphaFoldDB" id="A0AAV4IZF5"/>
<keyword evidence="4" id="KW-1185">Reference proteome</keyword>
<dbReference type="SUPFAM" id="SSF52540">
    <property type="entry name" value="P-loop containing nucleoside triphosphate hydrolases"/>
    <property type="match status" value="1"/>
</dbReference>
<evidence type="ECO:0000259" key="2">
    <source>
        <dbReference type="Pfam" id="PF00685"/>
    </source>
</evidence>
<feature type="region of interest" description="Disordered" evidence="1">
    <location>
        <begin position="100"/>
        <end position="121"/>
    </location>
</feature>
<evidence type="ECO:0000256" key="1">
    <source>
        <dbReference type="SAM" id="MobiDB-lite"/>
    </source>
</evidence>
<proteinExistence type="predicted"/>
<reference evidence="3 4" key="1">
    <citation type="journal article" date="2021" name="Elife">
        <title>Chloroplast acquisition without the gene transfer in kleptoplastic sea slugs, Plakobranchus ocellatus.</title>
        <authorList>
            <person name="Maeda T."/>
            <person name="Takahashi S."/>
            <person name="Yoshida T."/>
            <person name="Shimamura S."/>
            <person name="Takaki Y."/>
            <person name="Nagai Y."/>
            <person name="Toyoda A."/>
            <person name="Suzuki Y."/>
            <person name="Arimoto A."/>
            <person name="Ishii H."/>
            <person name="Satoh N."/>
            <person name="Nishiyama T."/>
            <person name="Hasebe M."/>
            <person name="Maruyama T."/>
            <person name="Minagawa J."/>
            <person name="Obokata J."/>
            <person name="Shigenobu S."/>
        </authorList>
    </citation>
    <scope>NUCLEOTIDE SEQUENCE [LARGE SCALE GENOMIC DNA]</scope>
</reference>
<dbReference type="GO" id="GO:0019319">
    <property type="term" value="P:hexose biosynthetic process"/>
    <property type="evidence" value="ECO:0007669"/>
    <property type="project" value="TreeGrafter"/>
</dbReference>
<dbReference type="Gene3D" id="3.40.50.300">
    <property type="entry name" value="P-loop containing nucleotide triphosphate hydrolases"/>
    <property type="match status" value="1"/>
</dbReference>
<accession>A0AAV4IZF5</accession>
<dbReference type="PANTHER" id="PTHR15723:SF0">
    <property type="entry name" value="CARBOHYDRATE SULFOTRANSFERASE 15"/>
    <property type="match status" value="1"/>
</dbReference>
<evidence type="ECO:0000313" key="3">
    <source>
        <dbReference type="EMBL" id="GFS14112.1"/>
    </source>
</evidence>